<organism evidence="1 2">
    <name type="scientific">Streptomyces scabiei</name>
    <dbReference type="NCBI Taxonomy" id="1930"/>
    <lineage>
        <taxon>Bacteria</taxon>
        <taxon>Bacillati</taxon>
        <taxon>Actinomycetota</taxon>
        <taxon>Actinomycetes</taxon>
        <taxon>Kitasatosporales</taxon>
        <taxon>Streptomycetaceae</taxon>
        <taxon>Streptomyces</taxon>
    </lineage>
</organism>
<dbReference type="RefSeq" id="WP_059085131.1">
    <property type="nucleotide sequence ID" value="NZ_BCMM01000097.1"/>
</dbReference>
<comment type="caution">
    <text evidence="1">The sequence shown here is derived from an EMBL/GenBank/DDBJ whole genome shotgun (WGS) entry which is preliminary data.</text>
</comment>
<accession>A0A100JYY3</accession>
<evidence type="ECO:0000313" key="2">
    <source>
        <dbReference type="Proteomes" id="UP000067448"/>
    </source>
</evidence>
<gene>
    <name evidence="1" type="ORF">SsS58_08704</name>
</gene>
<sequence>MDLGLVDVEWADGEGGGLRKSVLEAVSRVRFESVLPVRRFTSYRGQRHFTGWYWAATTESLVGFESWLERDRAMLLDHDRRVVGLASQPFRVTWQGEKRRISHTPDYFARLEDGSGLVVDVRPVDRVGPEDAVKFSATEAMCQEMGCWSFALVHEPDPVEMANVRWLSGYRHPRNRVGDIAKRLMDAFDGPRLFMDGAEAVGDPLTVLPTLYHLLWCGDLRLDLSVPLGDGSMIGHRAVSHG</sequence>
<name>A0A100JYY3_STRSC</name>
<dbReference type="InterPro" id="IPR048000">
    <property type="entry name" value="TnsA-like"/>
</dbReference>
<evidence type="ECO:0000313" key="1">
    <source>
        <dbReference type="EMBL" id="GAQ68245.1"/>
    </source>
</evidence>
<proteinExistence type="predicted"/>
<dbReference type="NCBIfam" id="NF033179">
    <property type="entry name" value="TnsA_like_Actin"/>
    <property type="match status" value="1"/>
</dbReference>
<protein>
    <recommendedName>
        <fullName evidence="3">TnsA endonuclease N-terminal domain-containing protein</fullName>
    </recommendedName>
</protein>
<reference evidence="2" key="1">
    <citation type="submission" date="2015-11" db="EMBL/GenBank/DDBJ databases">
        <authorList>
            <consortium name="Cross-ministerial Strategic Innovation Promotion Program (SIP) consortium"/>
            <person name="Tomihama T."/>
            <person name="Ikenaga M."/>
            <person name="Sakai M."/>
            <person name="Okubo T."/>
            <person name="Ikeda S."/>
        </authorList>
    </citation>
    <scope>NUCLEOTIDE SEQUENCE [LARGE SCALE GENOMIC DNA]</scope>
    <source>
        <strain evidence="2">S58</strain>
    </source>
</reference>
<reference evidence="2" key="3">
    <citation type="submission" date="2016-02" db="EMBL/GenBank/DDBJ databases">
        <title>Draft genome of pathogenic Streptomyces sp. in Japan.</title>
        <authorList>
            <person name="Tomihama T."/>
            <person name="Ikenaga M."/>
            <person name="Sakai M."/>
            <person name="Okubo T."/>
            <person name="Ikeda S."/>
        </authorList>
    </citation>
    <scope>NUCLEOTIDE SEQUENCE [LARGE SCALE GENOMIC DNA]</scope>
    <source>
        <strain evidence="2">S58</strain>
    </source>
</reference>
<dbReference type="EMBL" id="BCMM01000097">
    <property type="protein sequence ID" value="GAQ68245.1"/>
    <property type="molecule type" value="Genomic_DNA"/>
</dbReference>
<dbReference type="AlphaFoldDB" id="A0A100JYY3"/>
<evidence type="ECO:0008006" key="3">
    <source>
        <dbReference type="Google" id="ProtNLM"/>
    </source>
</evidence>
<reference evidence="1 2" key="2">
    <citation type="journal article" date="2016" name="Genome Announc.">
        <title>Draft Genome Sequences of Streptomyces scabiei S58, Streptomyces turgidiscabies T45, and Streptomyces acidiscabies a10, the Pathogens of Potato Common Scab, Isolated in Japan.</title>
        <authorList>
            <person name="Tomihama T."/>
            <person name="Nishi Y."/>
            <person name="Sakai M."/>
            <person name="Ikenaga M."/>
            <person name="Okubo T."/>
            <person name="Ikeda S."/>
        </authorList>
    </citation>
    <scope>NUCLEOTIDE SEQUENCE [LARGE SCALE GENOMIC DNA]</scope>
    <source>
        <strain evidence="1 2">S58</strain>
    </source>
</reference>
<dbReference type="Proteomes" id="UP000067448">
    <property type="component" value="Unassembled WGS sequence"/>
</dbReference>